<feature type="compositionally biased region" description="Basic residues" evidence="1">
    <location>
        <begin position="511"/>
        <end position="527"/>
    </location>
</feature>
<evidence type="ECO:0000259" key="2">
    <source>
        <dbReference type="Pfam" id="PF12868"/>
    </source>
</evidence>
<organism evidence="3 4">
    <name type="scientific">Aspergillus nanangensis</name>
    <dbReference type="NCBI Taxonomy" id="2582783"/>
    <lineage>
        <taxon>Eukaryota</taxon>
        <taxon>Fungi</taxon>
        <taxon>Dikarya</taxon>
        <taxon>Ascomycota</taxon>
        <taxon>Pezizomycotina</taxon>
        <taxon>Eurotiomycetes</taxon>
        <taxon>Eurotiomycetidae</taxon>
        <taxon>Eurotiales</taxon>
        <taxon>Aspergillaceae</taxon>
        <taxon>Aspergillus</taxon>
        <taxon>Aspergillus subgen. Circumdati</taxon>
    </lineage>
</organism>
<evidence type="ECO:0000313" key="4">
    <source>
        <dbReference type="Proteomes" id="UP001194746"/>
    </source>
</evidence>
<feature type="compositionally biased region" description="Basic and acidic residues" evidence="1">
    <location>
        <begin position="823"/>
        <end position="842"/>
    </location>
</feature>
<feature type="compositionally biased region" description="Basic residues" evidence="1">
    <location>
        <begin position="281"/>
        <end position="307"/>
    </location>
</feature>
<protein>
    <recommendedName>
        <fullName evidence="2">DUF3824 domain-containing protein</fullName>
    </recommendedName>
</protein>
<feature type="region of interest" description="Disordered" evidence="1">
    <location>
        <begin position="159"/>
        <end position="185"/>
    </location>
</feature>
<feature type="domain" description="DUF3824" evidence="2">
    <location>
        <begin position="303"/>
        <end position="350"/>
    </location>
</feature>
<feature type="compositionally biased region" description="Basic and acidic residues" evidence="1">
    <location>
        <begin position="578"/>
        <end position="595"/>
    </location>
</feature>
<accession>A0AAD4CEZ6</accession>
<feature type="region of interest" description="Disordered" evidence="1">
    <location>
        <begin position="327"/>
        <end position="842"/>
    </location>
</feature>
<name>A0AAD4CEZ6_ASPNN</name>
<feature type="compositionally biased region" description="Polar residues" evidence="1">
    <location>
        <begin position="679"/>
        <end position="692"/>
    </location>
</feature>
<dbReference type="PANTHER" id="PTHR35487">
    <property type="entry name" value="DUF3824 DOMAIN-CONTAINING PROTEIN"/>
    <property type="match status" value="1"/>
</dbReference>
<dbReference type="PANTHER" id="PTHR35487:SF1">
    <property type="entry name" value="DUF3824 DOMAIN-CONTAINING PROTEIN"/>
    <property type="match status" value="1"/>
</dbReference>
<evidence type="ECO:0000313" key="3">
    <source>
        <dbReference type="EMBL" id="KAF9885290.1"/>
    </source>
</evidence>
<feature type="compositionally biased region" description="Basic and acidic residues" evidence="1">
    <location>
        <begin position="426"/>
        <end position="440"/>
    </location>
</feature>
<feature type="compositionally biased region" description="Low complexity" evidence="1">
    <location>
        <begin position="597"/>
        <end position="608"/>
    </location>
</feature>
<evidence type="ECO:0000256" key="1">
    <source>
        <dbReference type="SAM" id="MobiDB-lite"/>
    </source>
</evidence>
<feature type="compositionally biased region" description="Basic and acidic residues" evidence="1">
    <location>
        <begin position="355"/>
        <end position="366"/>
    </location>
</feature>
<feature type="compositionally biased region" description="Low complexity" evidence="1">
    <location>
        <begin position="556"/>
        <end position="568"/>
    </location>
</feature>
<proteinExistence type="predicted"/>
<feature type="compositionally biased region" description="Basic and acidic residues" evidence="1">
    <location>
        <begin position="769"/>
        <end position="778"/>
    </location>
</feature>
<feature type="region of interest" description="Disordered" evidence="1">
    <location>
        <begin position="262"/>
        <end position="307"/>
    </location>
</feature>
<feature type="compositionally biased region" description="Low complexity" evidence="1">
    <location>
        <begin position="409"/>
        <end position="425"/>
    </location>
</feature>
<dbReference type="Pfam" id="PF12868">
    <property type="entry name" value="DUF3824"/>
    <property type="match status" value="3"/>
</dbReference>
<feature type="compositionally biased region" description="Basic residues" evidence="1">
    <location>
        <begin position="538"/>
        <end position="550"/>
    </location>
</feature>
<dbReference type="AlphaFoldDB" id="A0AAD4CEZ6"/>
<keyword evidence="4" id="KW-1185">Reference proteome</keyword>
<sequence>MSYIYRERERDRDWEEPRSPVTIKRYVVSEDDRDRDRDVLYRREDPLTGDRELVIRRSTDRDDSAMLSRYDREVDYDRRSERDYYEREYSEPGRPRRHHTAPIVIRENQPVIIQEARGPVYVNPRESDYEIVHRSEVDRDPAYYYHRRVTREYDDDRRLRREISPGDSVSQATRRREDQDYSSDDSMVYIRKETREYDDHPNHRRHLAEGALVGVGAAELLRSRRKKDGDEVSGGMGRVGRDVGAGALGAIAVNAASRAREYYRSKSRHRSHSFDDDRSSRSHHRHHHHSYSHSRRSRSRSHSHSRARTFAEIGLGAAAIAGAVALARNKSNGKSKNDRRSRSRHRRSMSTRSTRGADDEKRSESQRRKHMAGAGLAGAAVAGLVEKARSRSRSHRRKHSRSQSRLRKALPLVAAGLGTAAATGLYEKHKDKKDDEESRNRGRRRSRSRSRAGSDIYPDPSRDSAGLIEYGEHPVHGSIPAADYYGRPRSQQGYHSDASDLVARNAAGFNPRHRGRSHSRSVSRPGRHSSSPSGSDRSHRRHRKSKHRSKSRDLAEAALAASGVGYAAHKYSQHKDRKKAEKDAERRYDDRREPYEDSYSSEPYAPSPSVQPALDNQFYPNSNYFPPPPGSGPRPAPAYNPGDYPPPLGAVNPPQPYGYPSPPVPEPYAPRPRRADENVSVSWNSSRATAHYSTHDGLESSSVRNPRKRVQRPQSQPAQPKSVAFNISRPTNSGYETDDSDSTVQSVHTARPQRHDNSRRRNSSSAPDYRSRSRHDYGDDYEYDPSYNSRQKYTQDIPTSNAHRRENAKKTEPESDSDATIELPDRFDSKGRLLPQQRREDPLADRFEDLLRGVGRVFA</sequence>
<gene>
    <name evidence="3" type="ORF">FE257_013091</name>
</gene>
<feature type="domain" description="DUF3824" evidence="2">
    <location>
        <begin position="401"/>
        <end position="478"/>
    </location>
</feature>
<comment type="caution">
    <text evidence="3">The sequence shown here is derived from an EMBL/GenBank/DDBJ whole genome shotgun (WGS) entry which is preliminary data.</text>
</comment>
<reference evidence="3" key="2">
    <citation type="submission" date="2020-02" db="EMBL/GenBank/DDBJ databases">
        <authorList>
            <person name="Gilchrist C.L.M."/>
            <person name="Chooi Y.-H."/>
        </authorList>
    </citation>
    <scope>NUCLEOTIDE SEQUENCE</scope>
    <source>
        <strain evidence="3">MST-FP2251</strain>
    </source>
</reference>
<dbReference type="EMBL" id="VCAU01000099">
    <property type="protein sequence ID" value="KAF9885290.1"/>
    <property type="molecule type" value="Genomic_DNA"/>
</dbReference>
<reference evidence="3" key="1">
    <citation type="journal article" date="2019" name="Beilstein J. Org. Chem.">
        <title>Nanangenines: drimane sesquiterpenoids as the dominant metabolite cohort of a novel Australian fungus, Aspergillus nanangensis.</title>
        <authorList>
            <person name="Lacey H.J."/>
            <person name="Gilchrist C.L.M."/>
            <person name="Crombie A."/>
            <person name="Kalaitzis J.A."/>
            <person name="Vuong D."/>
            <person name="Rutledge P.J."/>
            <person name="Turner P."/>
            <person name="Pitt J.I."/>
            <person name="Lacey E."/>
            <person name="Chooi Y.H."/>
            <person name="Piggott A.M."/>
        </authorList>
    </citation>
    <scope>NUCLEOTIDE SEQUENCE</scope>
    <source>
        <strain evidence="3">MST-FP2251</strain>
    </source>
</reference>
<dbReference type="Proteomes" id="UP001194746">
    <property type="component" value="Unassembled WGS sequence"/>
</dbReference>
<feature type="compositionally biased region" description="Polar residues" evidence="1">
    <location>
        <begin position="786"/>
        <end position="801"/>
    </location>
</feature>
<feature type="domain" description="DUF3824" evidence="2">
    <location>
        <begin position="546"/>
        <end position="679"/>
    </location>
</feature>
<dbReference type="InterPro" id="IPR024436">
    <property type="entry name" value="DUF3824"/>
</dbReference>
<feature type="compositionally biased region" description="Basic residues" evidence="1">
    <location>
        <begin position="390"/>
        <end position="408"/>
    </location>
</feature>
<feature type="compositionally biased region" description="Basic residues" evidence="1">
    <location>
        <begin position="441"/>
        <end position="450"/>
    </location>
</feature>
<feature type="compositionally biased region" description="Basic and acidic residues" evidence="1">
    <location>
        <begin position="803"/>
        <end position="813"/>
    </location>
</feature>
<feature type="compositionally biased region" description="Low complexity" evidence="1">
    <location>
        <begin position="372"/>
        <end position="385"/>
    </location>
</feature>
<feature type="compositionally biased region" description="Pro residues" evidence="1">
    <location>
        <begin position="625"/>
        <end position="670"/>
    </location>
</feature>